<dbReference type="Proteomes" id="UP001235939">
    <property type="component" value="Chromosome 05"/>
</dbReference>
<sequence length="100" mass="11498">MVKYNVELSLVSRSEYTVTELFNMSCLSYSSILSYNRPGETPNIMTFLDWTTSPALHQINHLGITSPPLSHQYLLKRKILSIFNFQLLCGERPDNTVEDQ</sequence>
<gene>
    <name evidence="1" type="ORF">LAZ67_5003642</name>
</gene>
<name>A0ABY6KHE2_9ARAC</name>
<protein>
    <submittedName>
        <fullName evidence="1">Uncharacterized protein</fullName>
    </submittedName>
</protein>
<accession>A0ABY6KHE2</accession>
<reference evidence="1 2" key="1">
    <citation type="submission" date="2022-01" db="EMBL/GenBank/DDBJ databases">
        <title>A chromosomal length assembly of Cordylochernes scorpioides.</title>
        <authorList>
            <person name="Zeh D."/>
            <person name="Zeh J."/>
        </authorList>
    </citation>
    <scope>NUCLEOTIDE SEQUENCE [LARGE SCALE GENOMIC DNA]</scope>
    <source>
        <strain evidence="1">IN4F17</strain>
        <tissue evidence="1">Whole Body</tissue>
    </source>
</reference>
<dbReference type="EMBL" id="CP092867">
    <property type="protein sequence ID" value="UYV68261.1"/>
    <property type="molecule type" value="Genomic_DNA"/>
</dbReference>
<organism evidence="1 2">
    <name type="scientific">Cordylochernes scorpioides</name>
    <dbReference type="NCBI Taxonomy" id="51811"/>
    <lineage>
        <taxon>Eukaryota</taxon>
        <taxon>Metazoa</taxon>
        <taxon>Ecdysozoa</taxon>
        <taxon>Arthropoda</taxon>
        <taxon>Chelicerata</taxon>
        <taxon>Arachnida</taxon>
        <taxon>Pseudoscorpiones</taxon>
        <taxon>Cheliferoidea</taxon>
        <taxon>Chernetidae</taxon>
        <taxon>Cordylochernes</taxon>
    </lineage>
</organism>
<proteinExistence type="predicted"/>
<evidence type="ECO:0000313" key="2">
    <source>
        <dbReference type="Proteomes" id="UP001235939"/>
    </source>
</evidence>
<evidence type="ECO:0000313" key="1">
    <source>
        <dbReference type="EMBL" id="UYV68261.1"/>
    </source>
</evidence>
<keyword evidence="2" id="KW-1185">Reference proteome</keyword>